<organism evidence="1 2">
    <name type="scientific">Brachionus plicatilis</name>
    <name type="common">Marine rotifer</name>
    <name type="synonym">Brachionus muelleri</name>
    <dbReference type="NCBI Taxonomy" id="10195"/>
    <lineage>
        <taxon>Eukaryota</taxon>
        <taxon>Metazoa</taxon>
        <taxon>Spiralia</taxon>
        <taxon>Gnathifera</taxon>
        <taxon>Rotifera</taxon>
        <taxon>Eurotatoria</taxon>
        <taxon>Monogononta</taxon>
        <taxon>Pseudotrocha</taxon>
        <taxon>Ploima</taxon>
        <taxon>Brachionidae</taxon>
        <taxon>Brachionus</taxon>
    </lineage>
</organism>
<dbReference type="EMBL" id="REGN01002201">
    <property type="protein sequence ID" value="RNA29554.1"/>
    <property type="molecule type" value="Genomic_DNA"/>
</dbReference>
<evidence type="ECO:0000313" key="1">
    <source>
        <dbReference type="EMBL" id="RNA29554.1"/>
    </source>
</evidence>
<gene>
    <name evidence="1" type="ORF">BpHYR1_041886</name>
</gene>
<evidence type="ECO:0000313" key="2">
    <source>
        <dbReference type="Proteomes" id="UP000276133"/>
    </source>
</evidence>
<accession>A0A3M7S172</accession>
<dbReference type="Proteomes" id="UP000276133">
    <property type="component" value="Unassembled WGS sequence"/>
</dbReference>
<reference evidence="1 2" key="1">
    <citation type="journal article" date="2018" name="Sci. Rep.">
        <title>Genomic signatures of local adaptation to the degree of environmental predictability in rotifers.</title>
        <authorList>
            <person name="Franch-Gras L."/>
            <person name="Hahn C."/>
            <person name="Garcia-Roger E.M."/>
            <person name="Carmona M.J."/>
            <person name="Serra M."/>
            <person name="Gomez A."/>
        </authorList>
    </citation>
    <scope>NUCLEOTIDE SEQUENCE [LARGE SCALE GENOMIC DNA]</scope>
    <source>
        <strain evidence="1">HYR1</strain>
    </source>
</reference>
<dbReference type="AlphaFoldDB" id="A0A3M7S172"/>
<name>A0A3M7S172_BRAPC</name>
<proteinExistence type="predicted"/>
<comment type="caution">
    <text evidence="1">The sequence shown here is derived from an EMBL/GenBank/DDBJ whole genome shotgun (WGS) entry which is preliminary data.</text>
</comment>
<sequence length="94" mass="11050">MLKERLFLTSIYYMIFILNLIKITQTFECSVISEVFREHNGFLDSISKQHANHFLVDKKIKLIQKNLLEKLIQMLFERGPIGSSLYTEIFSPPV</sequence>
<keyword evidence="2" id="KW-1185">Reference proteome</keyword>
<protein>
    <submittedName>
        <fullName evidence="1">Uncharacterized protein</fullName>
    </submittedName>
</protein>